<feature type="domain" description="Polysaccharide chain length determinant N-terminal" evidence="17">
    <location>
        <begin position="43"/>
        <end position="135"/>
    </location>
</feature>
<dbReference type="CDD" id="cd05387">
    <property type="entry name" value="BY-kinase"/>
    <property type="match status" value="1"/>
</dbReference>
<comment type="catalytic activity">
    <reaction evidence="15">
        <text>L-tyrosyl-[protein] + ATP = O-phospho-L-tyrosyl-[protein] + ADP + H(+)</text>
        <dbReference type="Rhea" id="RHEA:10596"/>
        <dbReference type="Rhea" id="RHEA-COMP:10136"/>
        <dbReference type="Rhea" id="RHEA-COMP:20101"/>
        <dbReference type="ChEBI" id="CHEBI:15378"/>
        <dbReference type="ChEBI" id="CHEBI:30616"/>
        <dbReference type="ChEBI" id="CHEBI:46858"/>
        <dbReference type="ChEBI" id="CHEBI:61978"/>
        <dbReference type="ChEBI" id="CHEBI:456216"/>
        <dbReference type="EC" id="2.7.10.2"/>
    </reaction>
</comment>
<evidence type="ECO:0000256" key="10">
    <source>
        <dbReference type="ARBA" id="ARBA00022777"/>
    </source>
</evidence>
<keyword evidence="13" id="KW-0472">Membrane</keyword>
<feature type="domain" description="AAA" evidence="18">
    <location>
        <begin position="603"/>
        <end position="744"/>
    </location>
</feature>
<proteinExistence type="inferred from homology"/>
<dbReference type="EC" id="2.7.10.2" evidence="4"/>
<dbReference type="GO" id="GO:0005886">
    <property type="term" value="C:plasma membrane"/>
    <property type="evidence" value="ECO:0007669"/>
    <property type="project" value="UniProtKB-SubCell"/>
</dbReference>
<comment type="subcellular location">
    <subcellularLocation>
        <location evidence="1">Cell inner membrane</location>
        <topology evidence="1">Multi-pass membrane protein</topology>
    </subcellularLocation>
</comment>
<dbReference type="InterPro" id="IPR050445">
    <property type="entry name" value="Bact_polysacc_biosynth/exp"/>
</dbReference>
<evidence type="ECO:0000256" key="16">
    <source>
        <dbReference type="SAM" id="MobiDB-lite"/>
    </source>
</evidence>
<reference evidence="19" key="1">
    <citation type="journal article" date="2020" name="mSystems">
        <title>Genome- and Community-Level Interaction Insights into Carbon Utilization and Element Cycling Functions of Hydrothermarchaeota in Hydrothermal Sediment.</title>
        <authorList>
            <person name="Zhou Z."/>
            <person name="Liu Y."/>
            <person name="Xu W."/>
            <person name="Pan J."/>
            <person name="Luo Z.H."/>
            <person name="Li M."/>
        </authorList>
    </citation>
    <scope>NUCLEOTIDE SEQUENCE [LARGE SCALE GENOMIC DNA]</scope>
    <source>
        <strain evidence="19">SpSt-855</strain>
    </source>
</reference>
<dbReference type="PANTHER" id="PTHR32309">
    <property type="entry name" value="TYROSINE-PROTEIN KINASE"/>
    <property type="match status" value="1"/>
</dbReference>
<keyword evidence="5" id="KW-1003">Cell membrane</keyword>
<keyword evidence="9" id="KW-0547">Nucleotide-binding</keyword>
<keyword evidence="10" id="KW-0418">Kinase</keyword>
<dbReference type="InterPro" id="IPR025669">
    <property type="entry name" value="AAA_dom"/>
</dbReference>
<dbReference type="GO" id="GO:0004713">
    <property type="term" value="F:protein tyrosine kinase activity"/>
    <property type="evidence" value="ECO:0007669"/>
    <property type="project" value="TreeGrafter"/>
</dbReference>
<evidence type="ECO:0000256" key="2">
    <source>
        <dbReference type="ARBA" id="ARBA00007316"/>
    </source>
</evidence>
<comment type="similarity">
    <text evidence="2">Belongs to the CpsD/CapB family.</text>
</comment>
<keyword evidence="6" id="KW-0997">Cell inner membrane</keyword>
<evidence type="ECO:0000256" key="13">
    <source>
        <dbReference type="ARBA" id="ARBA00023136"/>
    </source>
</evidence>
<evidence type="ECO:0000256" key="12">
    <source>
        <dbReference type="ARBA" id="ARBA00022989"/>
    </source>
</evidence>
<sequence>MNFDGMDAARTAREKQEIPAQRRVPEWAAEVPGAEGWTLAGVAAVWRRRWPLLAGICAACVVLAALYCAVKTPEFASTGTVELEQNRGDSFGLETSVMGAQASGAQDALESHVMLETQVDILKSDTLALRVIEQLRLEQTPGYFGHKPGGWHLPGWVTFWRHPLEPLSVPLADAPNRRYVALKIFHQHLAVSAVGGSRLIEVTYRDESPARAAAVVNALMQALMNYGFEARSSETAQATRWLGSQLADLKTQTEALQARALELQRETGMFGDDEQNNIMLARLSALNQTLAADEADRILKQAIYRTAEGGDPEMISDLGGNAAQSTGVQNSLALIQTLRAQEAKVQAQIALDNDRYGARFPEMAELNSELASVKASIAQEVHRLGERAKTDYLIAARTEASAQADFDQQKALVNQLNDKAVAYALAKQEADTSRNLYEGLLAKLKEAGILEGLASTNMHVVNPGRVPPLEHPASPNFKKDEAIALAGGLLLGLLAMAWSELTDRRLYGRCETEKLLGEPLLAVIPLAGGAGPRWREMLEEWRARWLPKSGGRSRAQPGMVEVHAVAENAAALPVPAAESAGLSEPFRLLRTAVQTRHSGRRTQVILVTGPAGGEGKSTVAAQLARAFAWQKSRVLLVEADFRSAGQEMHLPDGVRGLSGELEAVSRTDLKESIFRDDALPNLAFLPRGALPQYPAELLESVRMKELMRMWRLDYDYIVIDGPAYLPVADGAALAQQADAALLVLREGHTHRDDAVQSLTQLEQQMPREGAVGVVLNGAEAARGRAYAMAC</sequence>
<dbReference type="SUPFAM" id="SSF52540">
    <property type="entry name" value="P-loop containing nucleoside triphosphate hydrolases"/>
    <property type="match status" value="1"/>
</dbReference>
<accession>A0A7V4XV20</accession>
<protein>
    <recommendedName>
        <fullName evidence="4">non-specific protein-tyrosine kinase</fullName>
        <ecNumber evidence="4">2.7.10.2</ecNumber>
    </recommendedName>
</protein>
<keyword evidence="14" id="KW-0829">Tyrosine-protein kinase</keyword>
<evidence type="ECO:0000256" key="3">
    <source>
        <dbReference type="ARBA" id="ARBA00008883"/>
    </source>
</evidence>
<evidence type="ECO:0000313" key="19">
    <source>
        <dbReference type="EMBL" id="HGY95496.1"/>
    </source>
</evidence>
<dbReference type="EMBL" id="DTKL01000078">
    <property type="protein sequence ID" value="HGY95496.1"/>
    <property type="molecule type" value="Genomic_DNA"/>
</dbReference>
<evidence type="ECO:0000256" key="15">
    <source>
        <dbReference type="ARBA" id="ARBA00051245"/>
    </source>
</evidence>
<comment type="similarity">
    <text evidence="3">Belongs to the etk/wzc family.</text>
</comment>
<dbReference type="Gene3D" id="3.40.50.300">
    <property type="entry name" value="P-loop containing nucleotide triphosphate hydrolases"/>
    <property type="match status" value="1"/>
</dbReference>
<gene>
    <name evidence="19" type="ORF">ENW50_12555</name>
</gene>
<evidence type="ECO:0000256" key="14">
    <source>
        <dbReference type="ARBA" id="ARBA00023137"/>
    </source>
</evidence>
<comment type="caution">
    <text evidence="19">The sequence shown here is derived from an EMBL/GenBank/DDBJ whole genome shotgun (WGS) entry which is preliminary data.</text>
</comment>
<organism evidence="19">
    <name type="scientific">Acidobacterium capsulatum</name>
    <dbReference type="NCBI Taxonomy" id="33075"/>
    <lineage>
        <taxon>Bacteria</taxon>
        <taxon>Pseudomonadati</taxon>
        <taxon>Acidobacteriota</taxon>
        <taxon>Terriglobia</taxon>
        <taxon>Terriglobales</taxon>
        <taxon>Acidobacteriaceae</taxon>
        <taxon>Acidobacterium</taxon>
    </lineage>
</organism>
<evidence type="ECO:0000256" key="11">
    <source>
        <dbReference type="ARBA" id="ARBA00022840"/>
    </source>
</evidence>
<dbReference type="PANTHER" id="PTHR32309:SF13">
    <property type="entry name" value="FERRIC ENTEROBACTIN TRANSPORT PROTEIN FEPE"/>
    <property type="match status" value="1"/>
</dbReference>
<evidence type="ECO:0000256" key="9">
    <source>
        <dbReference type="ARBA" id="ARBA00022741"/>
    </source>
</evidence>
<evidence type="ECO:0000256" key="7">
    <source>
        <dbReference type="ARBA" id="ARBA00022679"/>
    </source>
</evidence>
<dbReference type="AlphaFoldDB" id="A0A7V4XV20"/>
<evidence type="ECO:0000256" key="8">
    <source>
        <dbReference type="ARBA" id="ARBA00022692"/>
    </source>
</evidence>
<evidence type="ECO:0000256" key="5">
    <source>
        <dbReference type="ARBA" id="ARBA00022475"/>
    </source>
</evidence>
<keyword evidence="11" id="KW-0067">ATP-binding</keyword>
<feature type="region of interest" description="Disordered" evidence="16">
    <location>
        <begin position="1"/>
        <end position="21"/>
    </location>
</feature>
<dbReference type="Pfam" id="PF13614">
    <property type="entry name" value="AAA_31"/>
    <property type="match status" value="1"/>
</dbReference>
<evidence type="ECO:0000256" key="1">
    <source>
        <dbReference type="ARBA" id="ARBA00004429"/>
    </source>
</evidence>
<keyword evidence="8" id="KW-0812">Transmembrane</keyword>
<dbReference type="InterPro" id="IPR005702">
    <property type="entry name" value="Wzc-like_C"/>
</dbReference>
<dbReference type="InterPro" id="IPR003856">
    <property type="entry name" value="LPS_length_determ_N"/>
</dbReference>
<keyword evidence="7" id="KW-0808">Transferase</keyword>
<evidence type="ECO:0000256" key="6">
    <source>
        <dbReference type="ARBA" id="ARBA00022519"/>
    </source>
</evidence>
<dbReference type="Pfam" id="PF02706">
    <property type="entry name" value="Wzz"/>
    <property type="match status" value="1"/>
</dbReference>
<evidence type="ECO:0000259" key="17">
    <source>
        <dbReference type="Pfam" id="PF02706"/>
    </source>
</evidence>
<evidence type="ECO:0000256" key="4">
    <source>
        <dbReference type="ARBA" id="ARBA00011903"/>
    </source>
</evidence>
<dbReference type="InterPro" id="IPR027417">
    <property type="entry name" value="P-loop_NTPase"/>
</dbReference>
<name>A0A7V4XV20_9BACT</name>
<keyword evidence="12" id="KW-1133">Transmembrane helix</keyword>
<evidence type="ECO:0000259" key="18">
    <source>
        <dbReference type="Pfam" id="PF13614"/>
    </source>
</evidence>